<keyword evidence="2" id="KW-1185">Reference proteome</keyword>
<dbReference type="EMBL" id="FOZG01000002">
    <property type="protein sequence ID" value="SFS00104.1"/>
    <property type="molecule type" value="Genomic_DNA"/>
</dbReference>
<organism evidence="1 2">
    <name type="scientific">Sphingomonas jatrophae</name>
    <dbReference type="NCBI Taxonomy" id="1166337"/>
    <lineage>
        <taxon>Bacteria</taxon>
        <taxon>Pseudomonadati</taxon>
        <taxon>Pseudomonadota</taxon>
        <taxon>Alphaproteobacteria</taxon>
        <taxon>Sphingomonadales</taxon>
        <taxon>Sphingomonadaceae</taxon>
        <taxon>Sphingomonas</taxon>
    </lineage>
</organism>
<evidence type="ECO:0000313" key="1">
    <source>
        <dbReference type="EMBL" id="SFS00104.1"/>
    </source>
</evidence>
<dbReference type="AlphaFoldDB" id="A0A1I6L9N6"/>
<dbReference type="RefSeq" id="WP_093314950.1">
    <property type="nucleotide sequence ID" value="NZ_FOZG01000002.1"/>
</dbReference>
<dbReference type="STRING" id="1166337.SAMN05192580_2475"/>
<protein>
    <submittedName>
        <fullName evidence="1">Uncharacterized protein</fullName>
    </submittedName>
</protein>
<name>A0A1I6L9N6_9SPHN</name>
<gene>
    <name evidence="1" type="ORF">SAMN05192580_2475</name>
</gene>
<proteinExistence type="predicted"/>
<sequence>MRRFLPLLLVAGCTASHKGYPSLAPRPIEQQALFEEPERATPAATRDPALDAKVAEVVARLDAAERDFAEALAALRRTGSAPAVGSEAWIAAQLALTRLDAARGPASQALADLDALRLAAAQAATPPDTAALDAARSRAEALEAAQRAAYQAEAARLPAA</sequence>
<dbReference type="OrthoDB" id="7583152at2"/>
<accession>A0A1I6L9N6</accession>
<reference evidence="1 2" key="1">
    <citation type="submission" date="2016-10" db="EMBL/GenBank/DDBJ databases">
        <authorList>
            <person name="de Groot N.N."/>
        </authorList>
    </citation>
    <scope>NUCLEOTIDE SEQUENCE [LARGE SCALE GENOMIC DNA]</scope>
    <source>
        <strain evidence="1 2">S5-249</strain>
    </source>
</reference>
<dbReference type="Proteomes" id="UP000198824">
    <property type="component" value="Unassembled WGS sequence"/>
</dbReference>
<evidence type="ECO:0000313" key="2">
    <source>
        <dbReference type="Proteomes" id="UP000198824"/>
    </source>
</evidence>